<dbReference type="Pfam" id="PF12728">
    <property type="entry name" value="HTH_17"/>
    <property type="match status" value="1"/>
</dbReference>
<dbReference type="AlphaFoldDB" id="A0A2A2G7X5"/>
<reference evidence="2 3" key="1">
    <citation type="submission" date="2017-08" db="EMBL/GenBank/DDBJ databases">
        <title>Aliifodinibius alkalisoli sp. nov., isolated from saline alkaline soil.</title>
        <authorList>
            <person name="Liu D."/>
            <person name="Zhang G."/>
        </authorList>
    </citation>
    <scope>NUCLEOTIDE SEQUENCE [LARGE SCALE GENOMIC DNA]</scope>
    <source>
        <strain evidence="2 3">WN023</strain>
    </source>
</reference>
<dbReference type="OrthoDB" id="961769at2"/>
<name>A0A2A2G7X5_9BACT</name>
<sequence length="95" mass="11419">MKNAIQITLNDELLDVLTQAIKEAVKEELPKYQNSFQKDWLSTEEVMEMLNVSRRTIQNYRDEGKISYFQEGRKILYPREGIEEFLRKNMIKAYR</sequence>
<evidence type="ECO:0000259" key="1">
    <source>
        <dbReference type="Pfam" id="PF12728"/>
    </source>
</evidence>
<dbReference type="RefSeq" id="WP_095606912.1">
    <property type="nucleotide sequence ID" value="NZ_NSKE01000007.1"/>
</dbReference>
<feature type="domain" description="Helix-turn-helix" evidence="1">
    <location>
        <begin position="40"/>
        <end position="89"/>
    </location>
</feature>
<gene>
    <name evidence="2" type="ORF">CK503_11255</name>
</gene>
<comment type="caution">
    <text evidence="2">The sequence shown here is derived from an EMBL/GenBank/DDBJ whole genome shotgun (WGS) entry which is preliminary data.</text>
</comment>
<dbReference type="PANTHER" id="PTHR34585:SF22">
    <property type="entry name" value="HELIX-TURN-HELIX DOMAIN-CONTAINING PROTEIN"/>
    <property type="match status" value="1"/>
</dbReference>
<evidence type="ECO:0000313" key="3">
    <source>
        <dbReference type="Proteomes" id="UP000218831"/>
    </source>
</evidence>
<dbReference type="GO" id="GO:0003677">
    <property type="term" value="F:DNA binding"/>
    <property type="evidence" value="ECO:0007669"/>
    <property type="project" value="InterPro"/>
</dbReference>
<dbReference type="InterPro" id="IPR010093">
    <property type="entry name" value="SinI_DNA-bd"/>
</dbReference>
<organism evidence="2 3">
    <name type="scientific">Fodinibius salipaludis</name>
    <dbReference type="NCBI Taxonomy" id="2032627"/>
    <lineage>
        <taxon>Bacteria</taxon>
        <taxon>Pseudomonadati</taxon>
        <taxon>Balneolota</taxon>
        <taxon>Balneolia</taxon>
        <taxon>Balneolales</taxon>
        <taxon>Balneolaceae</taxon>
        <taxon>Fodinibius</taxon>
    </lineage>
</organism>
<accession>A0A2A2G7X5</accession>
<proteinExistence type="predicted"/>
<dbReference type="SUPFAM" id="SSF46955">
    <property type="entry name" value="Putative DNA-binding domain"/>
    <property type="match status" value="1"/>
</dbReference>
<dbReference type="InterPro" id="IPR009061">
    <property type="entry name" value="DNA-bd_dom_put_sf"/>
</dbReference>
<evidence type="ECO:0000313" key="2">
    <source>
        <dbReference type="EMBL" id="PAU93721.1"/>
    </source>
</evidence>
<protein>
    <submittedName>
        <fullName evidence="2">Excisionase</fullName>
    </submittedName>
</protein>
<dbReference type="PANTHER" id="PTHR34585">
    <property type="match status" value="1"/>
</dbReference>
<dbReference type="Proteomes" id="UP000218831">
    <property type="component" value="Unassembled WGS sequence"/>
</dbReference>
<dbReference type="EMBL" id="NSKE01000007">
    <property type="protein sequence ID" value="PAU93721.1"/>
    <property type="molecule type" value="Genomic_DNA"/>
</dbReference>
<dbReference type="InterPro" id="IPR041657">
    <property type="entry name" value="HTH_17"/>
</dbReference>
<dbReference type="NCBIfam" id="TIGR01764">
    <property type="entry name" value="excise"/>
    <property type="match status" value="1"/>
</dbReference>
<keyword evidence="3" id="KW-1185">Reference proteome</keyword>